<dbReference type="OMA" id="HWTFVYA"/>
<dbReference type="SUPFAM" id="SSF46934">
    <property type="entry name" value="UBA-like"/>
    <property type="match status" value="1"/>
</dbReference>
<dbReference type="InterPro" id="IPR000608">
    <property type="entry name" value="UBC"/>
</dbReference>
<evidence type="ECO:0000256" key="6">
    <source>
        <dbReference type="PROSITE-ProRule" id="PRU10133"/>
    </source>
</evidence>
<organism evidence="10 11">
    <name type="scientific">Zostera marina</name>
    <name type="common">Eelgrass</name>
    <dbReference type="NCBI Taxonomy" id="29655"/>
    <lineage>
        <taxon>Eukaryota</taxon>
        <taxon>Viridiplantae</taxon>
        <taxon>Streptophyta</taxon>
        <taxon>Embryophyta</taxon>
        <taxon>Tracheophyta</taxon>
        <taxon>Spermatophyta</taxon>
        <taxon>Magnoliopsida</taxon>
        <taxon>Liliopsida</taxon>
        <taxon>Zosteraceae</taxon>
        <taxon>Zostera</taxon>
    </lineage>
</organism>
<dbReference type="PROSITE" id="PS00183">
    <property type="entry name" value="UBC_1"/>
    <property type="match status" value="1"/>
</dbReference>
<keyword evidence="4 7" id="KW-0833">Ubl conjugation pathway</keyword>
<evidence type="ECO:0000256" key="2">
    <source>
        <dbReference type="ARBA" id="ARBA00022679"/>
    </source>
</evidence>
<dbReference type="STRING" id="29655.A0A0K9PFJ7"/>
<dbReference type="PROSITE" id="PS50030">
    <property type="entry name" value="UBA"/>
    <property type="match status" value="1"/>
</dbReference>
<keyword evidence="11" id="KW-1185">Reference proteome</keyword>
<comment type="similarity">
    <text evidence="7">Belongs to the ubiquitin-conjugating enzyme family.</text>
</comment>
<dbReference type="GO" id="GO:0005524">
    <property type="term" value="F:ATP binding"/>
    <property type="evidence" value="ECO:0007669"/>
    <property type="project" value="UniProtKB-UniRule"/>
</dbReference>
<dbReference type="GO" id="GO:0005634">
    <property type="term" value="C:nucleus"/>
    <property type="evidence" value="ECO:0000318"/>
    <property type="project" value="GO_Central"/>
</dbReference>
<keyword evidence="2" id="KW-0808">Transferase</keyword>
<evidence type="ECO:0000256" key="5">
    <source>
        <dbReference type="ARBA" id="ARBA00022840"/>
    </source>
</evidence>
<dbReference type="FunFam" id="3.10.110.10:FF:000037">
    <property type="entry name" value="ubiquitin-conjugating enzyme E2 27"/>
    <property type="match status" value="1"/>
</dbReference>
<dbReference type="PROSITE" id="PS50127">
    <property type="entry name" value="UBC_2"/>
    <property type="match status" value="1"/>
</dbReference>
<dbReference type="AlphaFoldDB" id="A0A0K9PFJ7"/>
<evidence type="ECO:0000256" key="7">
    <source>
        <dbReference type="RuleBase" id="RU362109"/>
    </source>
</evidence>
<dbReference type="Gene3D" id="1.10.8.10">
    <property type="entry name" value="DNA helicase RuvA subunit, C-terminal domain"/>
    <property type="match status" value="1"/>
</dbReference>
<dbReference type="Proteomes" id="UP000036987">
    <property type="component" value="Unassembled WGS sequence"/>
</dbReference>
<keyword evidence="3 7" id="KW-0547">Nucleotide-binding</keyword>
<keyword evidence="5 7" id="KW-0067">ATP-binding</keyword>
<dbReference type="SUPFAM" id="SSF54495">
    <property type="entry name" value="UBC-like"/>
    <property type="match status" value="1"/>
</dbReference>
<dbReference type="PANTHER" id="PTHR24068">
    <property type="entry name" value="UBIQUITIN-CONJUGATING ENZYME E2"/>
    <property type="match status" value="1"/>
</dbReference>
<evidence type="ECO:0000313" key="11">
    <source>
        <dbReference type="Proteomes" id="UP000036987"/>
    </source>
</evidence>
<name>A0A0K9PFJ7_ZOSMR</name>
<dbReference type="InterPro" id="IPR015940">
    <property type="entry name" value="UBA"/>
</dbReference>
<feature type="domain" description="UBA" evidence="8">
    <location>
        <begin position="156"/>
        <end position="196"/>
    </location>
</feature>
<gene>
    <name evidence="10" type="ORF">ZOSMA_27G00420</name>
</gene>
<reference evidence="11" key="1">
    <citation type="journal article" date="2016" name="Nature">
        <title>The genome of the seagrass Zostera marina reveals angiosperm adaptation to the sea.</title>
        <authorList>
            <person name="Olsen J.L."/>
            <person name="Rouze P."/>
            <person name="Verhelst B."/>
            <person name="Lin Y.-C."/>
            <person name="Bayer T."/>
            <person name="Collen J."/>
            <person name="Dattolo E."/>
            <person name="De Paoli E."/>
            <person name="Dittami S."/>
            <person name="Maumus F."/>
            <person name="Michel G."/>
            <person name="Kersting A."/>
            <person name="Lauritano C."/>
            <person name="Lohaus R."/>
            <person name="Toepel M."/>
            <person name="Tonon T."/>
            <person name="Vanneste K."/>
            <person name="Amirebrahimi M."/>
            <person name="Brakel J."/>
            <person name="Bostroem C."/>
            <person name="Chovatia M."/>
            <person name="Grimwood J."/>
            <person name="Jenkins J.W."/>
            <person name="Jueterbock A."/>
            <person name="Mraz A."/>
            <person name="Stam W.T."/>
            <person name="Tice H."/>
            <person name="Bornberg-Bauer E."/>
            <person name="Green P.J."/>
            <person name="Pearson G.A."/>
            <person name="Procaccini G."/>
            <person name="Duarte C.M."/>
            <person name="Schmutz J."/>
            <person name="Reusch T.B.H."/>
            <person name="Van de Peer Y."/>
        </authorList>
    </citation>
    <scope>NUCLEOTIDE SEQUENCE [LARGE SCALE GENOMIC DNA]</scope>
    <source>
        <strain evidence="11">cv. Finnish</strain>
    </source>
</reference>
<dbReference type="OrthoDB" id="7851174at2759"/>
<accession>A0A0K9PFJ7</accession>
<evidence type="ECO:0000256" key="3">
    <source>
        <dbReference type="ARBA" id="ARBA00022741"/>
    </source>
</evidence>
<comment type="caution">
    <text evidence="10">The sequence shown here is derived from an EMBL/GenBank/DDBJ whole genome shotgun (WGS) entry which is preliminary data.</text>
</comment>
<evidence type="ECO:0000313" key="10">
    <source>
        <dbReference type="EMBL" id="KMZ66995.1"/>
    </source>
</evidence>
<dbReference type="SMART" id="SM00212">
    <property type="entry name" value="UBCc"/>
    <property type="match status" value="1"/>
</dbReference>
<dbReference type="Pfam" id="PF00627">
    <property type="entry name" value="UBA"/>
    <property type="match status" value="1"/>
</dbReference>
<proteinExistence type="inferred from homology"/>
<evidence type="ECO:0000256" key="4">
    <source>
        <dbReference type="ARBA" id="ARBA00022786"/>
    </source>
</evidence>
<dbReference type="EMBL" id="LFYR01000932">
    <property type="protein sequence ID" value="KMZ66995.1"/>
    <property type="molecule type" value="Genomic_DNA"/>
</dbReference>
<feature type="domain" description="UBC core" evidence="9">
    <location>
        <begin position="2"/>
        <end position="152"/>
    </location>
</feature>
<evidence type="ECO:0000259" key="9">
    <source>
        <dbReference type="PROSITE" id="PS50127"/>
    </source>
</evidence>
<dbReference type="Gene3D" id="3.10.110.10">
    <property type="entry name" value="Ubiquitin Conjugating Enzyme"/>
    <property type="match status" value="1"/>
</dbReference>
<feature type="active site" description="Glycyl thioester intermediate" evidence="6">
    <location>
        <position position="90"/>
    </location>
</feature>
<dbReference type="InterPro" id="IPR041974">
    <property type="entry name" value="UBC27_UBA"/>
</dbReference>
<dbReference type="GO" id="GO:0000209">
    <property type="term" value="P:protein polyubiquitination"/>
    <property type="evidence" value="ECO:0000318"/>
    <property type="project" value="GO_Central"/>
</dbReference>
<dbReference type="InterPro" id="IPR016135">
    <property type="entry name" value="UBQ-conjugating_enzyme/RWD"/>
</dbReference>
<dbReference type="InterPro" id="IPR023313">
    <property type="entry name" value="UBQ-conjugating_AS"/>
</dbReference>
<evidence type="ECO:0000259" key="8">
    <source>
        <dbReference type="PROSITE" id="PS50030"/>
    </source>
</evidence>
<dbReference type="CDD" id="cd23800">
    <property type="entry name" value="UBCc_UBE2K"/>
    <property type="match status" value="1"/>
</dbReference>
<dbReference type="EC" id="2.3.2.23" evidence="1"/>
<dbReference type="GO" id="GO:0061631">
    <property type="term" value="F:ubiquitin conjugating enzyme activity"/>
    <property type="evidence" value="ECO:0000318"/>
    <property type="project" value="GO_Central"/>
</dbReference>
<protein>
    <recommendedName>
        <fullName evidence="1">E2 ubiquitin-conjugating enzyme</fullName>
        <ecNumber evidence="1">2.3.2.23</ecNumber>
    </recommendedName>
</protein>
<sequence length="196" mass="21568">MLDAARVQKELVECNKDCHISGISVDLHRDGSSLYHLTGTISGPLDTPYEGGAFEIDIVLSESYPFQPPKMQFKTKVWHPNISSQNGAICLDILKDQWSPALTLKTALLSLQALLSAPAPNDPQDAVVAKQCLNDHTTFVATARYWTEAFAMRTTVGTEEKVKKLMEMGFPENLVRSALENVKGDENMALEKLCSG</sequence>
<dbReference type="InterPro" id="IPR009060">
    <property type="entry name" value="UBA-like_sf"/>
</dbReference>
<dbReference type="SMART" id="SM00165">
    <property type="entry name" value="UBA"/>
    <property type="match status" value="1"/>
</dbReference>
<dbReference type="Pfam" id="PF00179">
    <property type="entry name" value="UQ_con"/>
    <property type="match status" value="1"/>
</dbReference>
<dbReference type="CDD" id="cd14312">
    <property type="entry name" value="UBA_II_E2_UBC27_like"/>
    <property type="match status" value="1"/>
</dbReference>
<evidence type="ECO:0000256" key="1">
    <source>
        <dbReference type="ARBA" id="ARBA00012486"/>
    </source>
</evidence>